<evidence type="ECO:0000313" key="2">
    <source>
        <dbReference type="EMBL" id="SEJ35036.1"/>
    </source>
</evidence>
<feature type="chain" id="PRO_5037217520" evidence="1">
    <location>
        <begin position="21"/>
        <end position="113"/>
    </location>
</feature>
<keyword evidence="1" id="KW-0732">Signal</keyword>
<gene>
    <name evidence="2" type="ORF">SAMN04487940_10573</name>
</gene>
<evidence type="ECO:0000256" key="1">
    <source>
        <dbReference type="SAM" id="SignalP"/>
    </source>
</evidence>
<name>A0A975W9E6_9RHOB</name>
<dbReference type="GeneID" id="80818041"/>
<keyword evidence="3" id="KW-1185">Reference proteome</keyword>
<protein>
    <submittedName>
        <fullName evidence="2">Uncharacterized protein</fullName>
    </submittedName>
</protein>
<sequence length="113" mass="12597">MKKALVLAAVCAALAAPAMAGGKYHKKHNREYGPTDNTIVVSCFRGPWNEVIWDRPNAVFVDSLVAVGYEYPTAHAIAERVCRDKALVGNPEGLKSTMRNIYRNRASHRKHNY</sequence>
<dbReference type="RefSeq" id="WP_048532868.1">
    <property type="nucleotide sequence ID" value="NZ_CATLQZ010000014.1"/>
</dbReference>
<organism evidence="2 3">
    <name type="scientific">Marinovum algicola</name>
    <dbReference type="NCBI Taxonomy" id="42444"/>
    <lineage>
        <taxon>Bacteria</taxon>
        <taxon>Pseudomonadati</taxon>
        <taxon>Pseudomonadota</taxon>
        <taxon>Alphaproteobacteria</taxon>
        <taxon>Rhodobacterales</taxon>
        <taxon>Roseobacteraceae</taxon>
        <taxon>Marinovum</taxon>
    </lineage>
</organism>
<dbReference type="EMBL" id="FNYY01000005">
    <property type="protein sequence ID" value="SEJ35036.1"/>
    <property type="molecule type" value="Genomic_DNA"/>
</dbReference>
<feature type="signal peptide" evidence="1">
    <location>
        <begin position="1"/>
        <end position="20"/>
    </location>
</feature>
<proteinExistence type="predicted"/>
<accession>A0A975W9E6</accession>
<reference evidence="2 3" key="1">
    <citation type="submission" date="2016-10" db="EMBL/GenBank/DDBJ databases">
        <authorList>
            <person name="Varghese N."/>
            <person name="Submissions S."/>
        </authorList>
    </citation>
    <scope>NUCLEOTIDE SEQUENCE [LARGE SCALE GENOMIC DNA]</scope>
    <source>
        <strain evidence="2 3">FF3</strain>
    </source>
</reference>
<dbReference type="Proteomes" id="UP000182932">
    <property type="component" value="Unassembled WGS sequence"/>
</dbReference>
<evidence type="ECO:0000313" key="3">
    <source>
        <dbReference type="Proteomes" id="UP000182932"/>
    </source>
</evidence>
<comment type="caution">
    <text evidence="2">The sequence shown here is derived from an EMBL/GenBank/DDBJ whole genome shotgun (WGS) entry which is preliminary data.</text>
</comment>
<dbReference type="AlphaFoldDB" id="A0A975W9E6"/>